<dbReference type="PANTHER" id="PTHR15316:SF1">
    <property type="entry name" value="SPLICING FACTOR 3A SUBUNIT 1"/>
    <property type="match status" value="1"/>
</dbReference>
<dbReference type="Proteomes" id="UP000489600">
    <property type="component" value="Unassembled WGS sequence"/>
</dbReference>
<organism evidence="1 2">
    <name type="scientific">Arabis nemorensis</name>
    <dbReference type="NCBI Taxonomy" id="586526"/>
    <lineage>
        <taxon>Eukaryota</taxon>
        <taxon>Viridiplantae</taxon>
        <taxon>Streptophyta</taxon>
        <taxon>Embryophyta</taxon>
        <taxon>Tracheophyta</taxon>
        <taxon>Spermatophyta</taxon>
        <taxon>Magnoliopsida</taxon>
        <taxon>eudicotyledons</taxon>
        <taxon>Gunneridae</taxon>
        <taxon>Pentapetalae</taxon>
        <taxon>rosids</taxon>
        <taxon>malvids</taxon>
        <taxon>Brassicales</taxon>
        <taxon>Brassicaceae</taxon>
        <taxon>Arabideae</taxon>
        <taxon>Arabis</taxon>
    </lineage>
</organism>
<protein>
    <submittedName>
        <fullName evidence="1">Uncharacterized protein</fullName>
    </submittedName>
</protein>
<sequence length="208" mass="24050">MVPTPRIETNKFTCRLPNKGITHKELDVIKLTAQSCFWNGGVKEKVIEDPLFNLFKGLFDAYLGVLKRPENWKEELRKNAADVETVLENCFHCLQWDRSFKERMEKAREKKGRKVARIDEAFAHLVSMREMALCPAKPDPNRPKIDDAVVIRNRGDFERENISGGRFSSKQTGDKRKTGVLKDNKSLAYYNVGAGELLTMSVEWMRWK</sequence>
<dbReference type="GO" id="GO:0003723">
    <property type="term" value="F:RNA binding"/>
    <property type="evidence" value="ECO:0007669"/>
    <property type="project" value="InterPro"/>
</dbReference>
<accession>A0A565CHJ4</accession>
<dbReference type="GO" id="GO:0071013">
    <property type="term" value="C:catalytic step 2 spliceosome"/>
    <property type="evidence" value="ECO:0007669"/>
    <property type="project" value="TreeGrafter"/>
</dbReference>
<dbReference type="GO" id="GO:0005686">
    <property type="term" value="C:U2 snRNP"/>
    <property type="evidence" value="ECO:0007669"/>
    <property type="project" value="TreeGrafter"/>
</dbReference>
<keyword evidence="2" id="KW-1185">Reference proteome</keyword>
<dbReference type="AlphaFoldDB" id="A0A565CHJ4"/>
<evidence type="ECO:0000313" key="1">
    <source>
        <dbReference type="EMBL" id="VVB13026.1"/>
    </source>
</evidence>
<gene>
    <name evidence="1" type="ORF">ANE_LOCUS23470</name>
</gene>
<dbReference type="OrthoDB" id="2161771at2759"/>
<dbReference type="GO" id="GO:0045292">
    <property type="term" value="P:mRNA cis splicing, via spliceosome"/>
    <property type="evidence" value="ECO:0007669"/>
    <property type="project" value="InterPro"/>
</dbReference>
<dbReference type="EMBL" id="CABITT030000008">
    <property type="protein sequence ID" value="VVB13026.1"/>
    <property type="molecule type" value="Genomic_DNA"/>
</dbReference>
<comment type="caution">
    <text evidence="1">The sequence shown here is derived from an EMBL/GenBank/DDBJ whole genome shotgun (WGS) entry which is preliminary data.</text>
</comment>
<proteinExistence type="predicted"/>
<reference evidence="1" key="1">
    <citation type="submission" date="2019-07" db="EMBL/GenBank/DDBJ databases">
        <authorList>
            <person name="Dittberner H."/>
        </authorList>
    </citation>
    <scope>NUCLEOTIDE SEQUENCE [LARGE SCALE GENOMIC DNA]</scope>
</reference>
<name>A0A565CHJ4_9BRAS</name>
<dbReference type="GO" id="GO:0071004">
    <property type="term" value="C:U2-type prespliceosome"/>
    <property type="evidence" value="ECO:0007669"/>
    <property type="project" value="TreeGrafter"/>
</dbReference>
<dbReference type="GO" id="GO:0000381">
    <property type="term" value="P:regulation of alternative mRNA splicing, via spliceosome"/>
    <property type="evidence" value="ECO:0007669"/>
    <property type="project" value="TreeGrafter"/>
</dbReference>
<dbReference type="PANTHER" id="PTHR15316">
    <property type="entry name" value="SPLICEOSOME ASSOCIATED PROTEIN 114/SWAP SPLICING FACTOR-RELATED"/>
    <property type="match status" value="1"/>
</dbReference>
<evidence type="ECO:0000313" key="2">
    <source>
        <dbReference type="Proteomes" id="UP000489600"/>
    </source>
</evidence>
<dbReference type="InterPro" id="IPR045146">
    <property type="entry name" value="SF3A1"/>
</dbReference>